<gene>
    <name evidence="6" type="ORF">NEPTK9_000853</name>
</gene>
<sequence length="206" mass="24381">MIPHIGEIDKFFMEIKVVDNKRFSEITLGDEVVKEVHRRLYKNHLREILRASSKKELSDLLLKIDIKLARGLVYKWLSLKGYMRSELTKKLKTYKIDSEAIKAILDECEERGYINDKKEGRLFIERQKKRGFGPQMIAFKLSQKSPDLKEMVQVSDDEQSVAIQNWIEKKTRSADLHDIKVKQRLYRFLRGKGFDDPLIRKHLFVD</sequence>
<comment type="similarity">
    <text evidence="2">Belongs to the RecX family.</text>
</comment>
<dbReference type="Proteomes" id="UP001194714">
    <property type="component" value="Unassembled WGS sequence"/>
</dbReference>
<feature type="domain" description="RecX third three-helical" evidence="5">
    <location>
        <begin position="158"/>
        <end position="201"/>
    </location>
</feature>
<keyword evidence="7" id="KW-1185">Reference proteome</keyword>
<dbReference type="Pfam" id="PF21981">
    <property type="entry name" value="RecX_HTH3"/>
    <property type="match status" value="1"/>
</dbReference>
<reference evidence="6 7" key="1">
    <citation type="submission" date="2020-01" db="EMBL/GenBank/DDBJ databases">
        <title>Draft genome sequence of Cand. Neptunochlamydia vexilliferae K9.</title>
        <authorList>
            <person name="Schulz F."/>
            <person name="Koestlbacher S."/>
            <person name="Wascher F."/>
            <person name="Pizzetti I."/>
            <person name="Horn M."/>
        </authorList>
    </citation>
    <scope>NUCLEOTIDE SEQUENCE [LARGE SCALE GENOMIC DNA]</scope>
    <source>
        <strain evidence="6 7">K9</strain>
    </source>
</reference>
<accession>A0ABS0AYZ1</accession>
<evidence type="ECO:0000313" key="6">
    <source>
        <dbReference type="EMBL" id="MBF5059343.1"/>
    </source>
</evidence>
<comment type="caution">
    <text evidence="6">The sequence shown here is derived from an EMBL/GenBank/DDBJ whole genome shotgun (WGS) entry which is preliminary data.</text>
</comment>
<protein>
    <recommendedName>
        <fullName evidence="3">Regulatory protein RecX</fullName>
    </recommendedName>
</protein>
<dbReference type="PANTHER" id="PTHR33602">
    <property type="entry name" value="REGULATORY PROTEIN RECX FAMILY PROTEIN"/>
    <property type="match status" value="1"/>
</dbReference>
<organism evidence="6 7">
    <name type="scientific">Candidatus Neptunichlamydia vexilliferae</name>
    <dbReference type="NCBI Taxonomy" id="1651774"/>
    <lineage>
        <taxon>Bacteria</taxon>
        <taxon>Pseudomonadati</taxon>
        <taxon>Chlamydiota</taxon>
        <taxon>Chlamydiia</taxon>
        <taxon>Parachlamydiales</taxon>
        <taxon>Simkaniaceae</taxon>
        <taxon>Candidatus Neptunichlamydia</taxon>
    </lineage>
</organism>
<comment type="subcellular location">
    <subcellularLocation>
        <location evidence="1">Cytoplasm</location>
    </subcellularLocation>
</comment>
<dbReference type="EMBL" id="JAAEJV010000019">
    <property type="protein sequence ID" value="MBF5059343.1"/>
    <property type="molecule type" value="Genomic_DNA"/>
</dbReference>
<dbReference type="InterPro" id="IPR003783">
    <property type="entry name" value="Regulatory_RecX"/>
</dbReference>
<name>A0ABS0AYZ1_9BACT</name>
<evidence type="ECO:0000256" key="4">
    <source>
        <dbReference type="ARBA" id="ARBA00022490"/>
    </source>
</evidence>
<keyword evidence="4" id="KW-0963">Cytoplasm</keyword>
<evidence type="ECO:0000313" key="7">
    <source>
        <dbReference type="Proteomes" id="UP001194714"/>
    </source>
</evidence>
<dbReference type="PANTHER" id="PTHR33602:SF1">
    <property type="entry name" value="REGULATORY PROTEIN RECX FAMILY PROTEIN"/>
    <property type="match status" value="1"/>
</dbReference>
<dbReference type="InterPro" id="IPR036388">
    <property type="entry name" value="WH-like_DNA-bd_sf"/>
</dbReference>
<evidence type="ECO:0000256" key="3">
    <source>
        <dbReference type="ARBA" id="ARBA00018111"/>
    </source>
</evidence>
<proteinExistence type="inferred from homology"/>
<dbReference type="InterPro" id="IPR053925">
    <property type="entry name" value="RecX_HTH_3rd"/>
</dbReference>
<evidence type="ECO:0000259" key="5">
    <source>
        <dbReference type="Pfam" id="PF21981"/>
    </source>
</evidence>
<evidence type="ECO:0000256" key="1">
    <source>
        <dbReference type="ARBA" id="ARBA00004496"/>
    </source>
</evidence>
<dbReference type="Gene3D" id="1.10.10.10">
    <property type="entry name" value="Winged helix-like DNA-binding domain superfamily/Winged helix DNA-binding domain"/>
    <property type="match status" value="1"/>
</dbReference>
<evidence type="ECO:0000256" key="2">
    <source>
        <dbReference type="ARBA" id="ARBA00009695"/>
    </source>
</evidence>